<evidence type="ECO:0000313" key="2">
    <source>
        <dbReference type="Proteomes" id="UP000716291"/>
    </source>
</evidence>
<gene>
    <name evidence="1" type="ORF">G6F64_003153</name>
</gene>
<keyword evidence="2" id="KW-1185">Reference proteome</keyword>
<organism evidence="1 2">
    <name type="scientific">Rhizopus oryzae</name>
    <name type="common">Mucormycosis agent</name>
    <name type="synonym">Rhizopus arrhizus var. delemar</name>
    <dbReference type="NCBI Taxonomy" id="64495"/>
    <lineage>
        <taxon>Eukaryota</taxon>
        <taxon>Fungi</taxon>
        <taxon>Fungi incertae sedis</taxon>
        <taxon>Mucoromycota</taxon>
        <taxon>Mucoromycotina</taxon>
        <taxon>Mucoromycetes</taxon>
        <taxon>Mucorales</taxon>
        <taxon>Mucorineae</taxon>
        <taxon>Rhizopodaceae</taxon>
        <taxon>Rhizopus</taxon>
    </lineage>
</organism>
<name>A0A9P7BV05_RHIOR</name>
<reference evidence="1" key="1">
    <citation type="journal article" date="2020" name="Microb. Genom.">
        <title>Genetic diversity of clinical and environmental Mucorales isolates obtained from an investigation of mucormycosis cases among solid organ transplant recipients.</title>
        <authorList>
            <person name="Nguyen M.H."/>
            <person name="Kaul D."/>
            <person name="Muto C."/>
            <person name="Cheng S.J."/>
            <person name="Richter R.A."/>
            <person name="Bruno V.M."/>
            <person name="Liu G."/>
            <person name="Beyhan S."/>
            <person name="Sundermann A.J."/>
            <person name="Mounaud S."/>
            <person name="Pasculle A.W."/>
            <person name="Nierman W.C."/>
            <person name="Driscoll E."/>
            <person name="Cumbie R."/>
            <person name="Clancy C.J."/>
            <person name="Dupont C.L."/>
        </authorList>
    </citation>
    <scope>NUCLEOTIDE SEQUENCE</scope>
    <source>
        <strain evidence="1">GL11</strain>
    </source>
</reference>
<proteinExistence type="predicted"/>
<dbReference type="EMBL" id="JAANQT010000298">
    <property type="protein sequence ID" value="KAG1312276.1"/>
    <property type="molecule type" value="Genomic_DNA"/>
</dbReference>
<dbReference type="Proteomes" id="UP000716291">
    <property type="component" value="Unassembled WGS sequence"/>
</dbReference>
<accession>A0A9P7BV05</accession>
<evidence type="ECO:0000313" key="1">
    <source>
        <dbReference type="EMBL" id="KAG1312276.1"/>
    </source>
</evidence>
<dbReference type="AlphaFoldDB" id="A0A9P7BV05"/>
<comment type="caution">
    <text evidence="1">The sequence shown here is derived from an EMBL/GenBank/DDBJ whole genome shotgun (WGS) entry which is preliminary data.</text>
</comment>
<sequence>MVLAYQTRLSLPIRTVRDIFQFNPQLRIIQRKQQEDIAIHHRCAVNKIFRGIHTGRVHINYFFEKHCLPQAINPNTTIIELPQLCFNPLVNCLQFRLPPSKTFRNVTTKTFRKTVSQLNPPPRFLDAVKNNSGSTFGLWHLRQFKEISCSASSTKEFRLSTRLIALFLRVHQNLQSGKV</sequence>
<protein>
    <submittedName>
        <fullName evidence="1">Uncharacterized protein</fullName>
    </submittedName>
</protein>